<evidence type="ECO:0000256" key="8">
    <source>
        <dbReference type="ARBA" id="ARBA00022917"/>
    </source>
</evidence>
<dbReference type="GO" id="GO:0006428">
    <property type="term" value="P:isoleucyl-tRNA aminoacylation"/>
    <property type="evidence" value="ECO:0007669"/>
    <property type="project" value="InterPro"/>
</dbReference>
<dbReference type="GO" id="GO:0005524">
    <property type="term" value="F:ATP binding"/>
    <property type="evidence" value="ECO:0007669"/>
    <property type="project" value="UniProtKB-KW"/>
</dbReference>
<dbReference type="InterPro" id="IPR002301">
    <property type="entry name" value="Ile-tRNA-ligase"/>
</dbReference>
<keyword evidence="9" id="KW-0030">Aminoacyl-tRNA synthetase</keyword>
<dbReference type="PANTHER" id="PTHR42765:SF1">
    <property type="entry name" value="ISOLEUCINE--TRNA LIGASE, MITOCHONDRIAL"/>
    <property type="match status" value="1"/>
</dbReference>
<evidence type="ECO:0000259" key="15">
    <source>
        <dbReference type="Pfam" id="PF08264"/>
    </source>
</evidence>
<feature type="compositionally biased region" description="Low complexity" evidence="13">
    <location>
        <begin position="34"/>
        <end position="45"/>
    </location>
</feature>
<dbReference type="EMBL" id="GG745367">
    <property type="protein sequence ID" value="KNE70595.1"/>
    <property type="molecule type" value="Genomic_DNA"/>
</dbReference>
<dbReference type="InterPro" id="IPR009080">
    <property type="entry name" value="tRNAsynth_Ia_anticodon-bd"/>
</dbReference>
<dbReference type="AlphaFoldDB" id="A0A0L0T791"/>
<comment type="subcellular location">
    <subcellularLocation>
        <location evidence="2">Cytoplasm</location>
    </subcellularLocation>
    <subcellularLocation>
        <location evidence="1">Mitochondrion</location>
    </subcellularLocation>
</comment>
<dbReference type="GO" id="GO:0002161">
    <property type="term" value="F:aminoacyl-tRNA deacylase activity"/>
    <property type="evidence" value="ECO:0007669"/>
    <property type="project" value="InterPro"/>
</dbReference>
<dbReference type="GO" id="GO:0005739">
    <property type="term" value="C:mitochondrion"/>
    <property type="evidence" value="ECO:0007669"/>
    <property type="project" value="UniProtKB-SubCell"/>
</dbReference>
<dbReference type="GO" id="GO:0000049">
    <property type="term" value="F:tRNA binding"/>
    <property type="evidence" value="ECO:0007669"/>
    <property type="project" value="InterPro"/>
</dbReference>
<dbReference type="HAMAP" id="MF_02002">
    <property type="entry name" value="Ile_tRNA_synth_type1"/>
    <property type="match status" value="1"/>
</dbReference>
<evidence type="ECO:0000256" key="1">
    <source>
        <dbReference type="ARBA" id="ARBA00004173"/>
    </source>
</evidence>
<feature type="domain" description="Methionyl/Valyl/Leucyl/Isoleucyl-tRNA synthetase anticodon-binding" evidence="15">
    <location>
        <begin position="746"/>
        <end position="909"/>
    </location>
</feature>
<name>A0A0L0T791_ALLM3</name>
<dbReference type="InterPro" id="IPR009008">
    <property type="entry name" value="Val/Leu/Ile-tRNA-synth_edit"/>
</dbReference>
<dbReference type="InterPro" id="IPR050081">
    <property type="entry name" value="Ile-tRNA_ligase"/>
</dbReference>
<evidence type="ECO:0000256" key="9">
    <source>
        <dbReference type="ARBA" id="ARBA00023146"/>
    </source>
</evidence>
<evidence type="ECO:0000256" key="2">
    <source>
        <dbReference type="ARBA" id="ARBA00004496"/>
    </source>
</evidence>
<comment type="catalytic activity">
    <reaction evidence="11">
        <text>tRNA(Ile) + L-isoleucine + ATP = L-isoleucyl-tRNA(Ile) + AMP + diphosphate</text>
        <dbReference type="Rhea" id="RHEA:11060"/>
        <dbReference type="Rhea" id="RHEA-COMP:9666"/>
        <dbReference type="Rhea" id="RHEA-COMP:9695"/>
        <dbReference type="ChEBI" id="CHEBI:30616"/>
        <dbReference type="ChEBI" id="CHEBI:33019"/>
        <dbReference type="ChEBI" id="CHEBI:58045"/>
        <dbReference type="ChEBI" id="CHEBI:78442"/>
        <dbReference type="ChEBI" id="CHEBI:78528"/>
        <dbReference type="ChEBI" id="CHEBI:456215"/>
        <dbReference type="EC" id="6.1.1.5"/>
    </reaction>
</comment>
<dbReference type="GO" id="GO:0004822">
    <property type="term" value="F:isoleucine-tRNA ligase activity"/>
    <property type="evidence" value="ECO:0007669"/>
    <property type="project" value="UniProtKB-EC"/>
</dbReference>
<evidence type="ECO:0000256" key="7">
    <source>
        <dbReference type="ARBA" id="ARBA00022840"/>
    </source>
</evidence>
<evidence type="ECO:0000256" key="13">
    <source>
        <dbReference type="SAM" id="MobiDB-lite"/>
    </source>
</evidence>
<dbReference type="SUPFAM" id="SSF47323">
    <property type="entry name" value="Anticodon-binding domain of a subclass of class I aminoacyl-tRNA synthetases"/>
    <property type="match status" value="1"/>
</dbReference>
<evidence type="ECO:0000313" key="16">
    <source>
        <dbReference type="EMBL" id="KNE70595.1"/>
    </source>
</evidence>
<reference evidence="16 17" key="1">
    <citation type="submission" date="2009-11" db="EMBL/GenBank/DDBJ databases">
        <title>Annotation of Allomyces macrogynus ATCC 38327.</title>
        <authorList>
            <consortium name="The Broad Institute Genome Sequencing Platform"/>
            <person name="Russ C."/>
            <person name="Cuomo C."/>
            <person name="Burger G."/>
            <person name="Gray M.W."/>
            <person name="Holland P.W.H."/>
            <person name="King N."/>
            <person name="Lang F.B.F."/>
            <person name="Roger A.J."/>
            <person name="Ruiz-Trillo I."/>
            <person name="Young S.K."/>
            <person name="Zeng Q."/>
            <person name="Gargeya S."/>
            <person name="Fitzgerald M."/>
            <person name="Haas B."/>
            <person name="Abouelleil A."/>
            <person name="Alvarado L."/>
            <person name="Arachchi H.M."/>
            <person name="Berlin A."/>
            <person name="Chapman S.B."/>
            <person name="Gearin G."/>
            <person name="Goldberg J."/>
            <person name="Griggs A."/>
            <person name="Gujja S."/>
            <person name="Hansen M."/>
            <person name="Heiman D."/>
            <person name="Howarth C."/>
            <person name="Larimer J."/>
            <person name="Lui A."/>
            <person name="MacDonald P.J.P."/>
            <person name="McCowen C."/>
            <person name="Montmayeur A."/>
            <person name="Murphy C."/>
            <person name="Neiman D."/>
            <person name="Pearson M."/>
            <person name="Priest M."/>
            <person name="Roberts A."/>
            <person name="Saif S."/>
            <person name="Shea T."/>
            <person name="Sisk P."/>
            <person name="Stolte C."/>
            <person name="Sykes S."/>
            <person name="Wortman J."/>
            <person name="Nusbaum C."/>
            <person name="Birren B."/>
        </authorList>
    </citation>
    <scope>NUCLEOTIDE SEQUENCE [LARGE SCALE GENOMIC DNA]</scope>
    <source>
        <strain evidence="16 17">ATCC 38327</strain>
    </source>
</reference>
<evidence type="ECO:0000256" key="10">
    <source>
        <dbReference type="ARBA" id="ARBA00032665"/>
    </source>
</evidence>
<evidence type="ECO:0000256" key="5">
    <source>
        <dbReference type="ARBA" id="ARBA00022598"/>
    </source>
</evidence>
<keyword evidence="6" id="KW-0547">Nucleotide-binding</keyword>
<dbReference type="Gene3D" id="3.90.740.10">
    <property type="entry name" value="Valyl/Leucyl/Isoleucyl-tRNA synthetase, editing domain"/>
    <property type="match status" value="1"/>
</dbReference>
<dbReference type="eggNOG" id="KOG0433">
    <property type="taxonomic scope" value="Eukaryota"/>
</dbReference>
<reference evidence="17" key="2">
    <citation type="submission" date="2009-11" db="EMBL/GenBank/DDBJ databases">
        <title>The Genome Sequence of Allomyces macrogynus strain ATCC 38327.</title>
        <authorList>
            <consortium name="The Broad Institute Genome Sequencing Platform"/>
            <person name="Russ C."/>
            <person name="Cuomo C."/>
            <person name="Shea T."/>
            <person name="Young S.K."/>
            <person name="Zeng Q."/>
            <person name="Koehrsen M."/>
            <person name="Haas B."/>
            <person name="Borodovsky M."/>
            <person name="Guigo R."/>
            <person name="Alvarado L."/>
            <person name="Berlin A."/>
            <person name="Borenstein D."/>
            <person name="Chen Z."/>
            <person name="Engels R."/>
            <person name="Freedman E."/>
            <person name="Gellesch M."/>
            <person name="Goldberg J."/>
            <person name="Griggs A."/>
            <person name="Gujja S."/>
            <person name="Heiman D."/>
            <person name="Hepburn T."/>
            <person name="Howarth C."/>
            <person name="Jen D."/>
            <person name="Larson L."/>
            <person name="Lewis B."/>
            <person name="Mehta T."/>
            <person name="Park D."/>
            <person name="Pearson M."/>
            <person name="Roberts A."/>
            <person name="Saif S."/>
            <person name="Shenoy N."/>
            <person name="Sisk P."/>
            <person name="Stolte C."/>
            <person name="Sykes S."/>
            <person name="Walk T."/>
            <person name="White J."/>
            <person name="Yandava C."/>
            <person name="Burger G."/>
            <person name="Gray M.W."/>
            <person name="Holland P.W.H."/>
            <person name="King N."/>
            <person name="Lang F.B.F."/>
            <person name="Roger A.J."/>
            <person name="Ruiz-Trillo I."/>
            <person name="Lander E."/>
            <person name="Nusbaum C."/>
        </authorList>
    </citation>
    <scope>NUCLEOTIDE SEQUENCE [LARGE SCALE GENOMIC DNA]</scope>
    <source>
        <strain evidence="17">ATCC 38327</strain>
    </source>
</reference>
<dbReference type="OrthoDB" id="10264412at2759"/>
<dbReference type="Proteomes" id="UP000054350">
    <property type="component" value="Unassembled WGS sequence"/>
</dbReference>
<keyword evidence="8" id="KW-0648">Protein biosynthesis</keyword>
<dbReference type="Gene3D" id="3.40.50.620">
    <property type="entry name" value="HUPs"/>
    <property type="match status" value="2"/>
</dbReference>
<dbReference type="InterPro" id="IPR014729">
    <property type="entry name" value="Rossmann-like_a/b/a_fold"/>
</dbReference>
<dbReference type="VEuPathDB" id="FungiDB:AMAG_15356"/>
<accession>A0A0L0T791</accession>
<evidence type="ECO:0000259" key="14">
    <source>
        <dbReference type="Pfam" id="PF00133"/>
    </source>
</evidence>
<dbReference type="OMA" id="PVYWGTE"/>
<dbReference type="InterPro" id="IPR002300">
    <property type="entry name" value="aa-tRNA-synth_Ia"/>
</dbReference>
<feature type="region of interest" description="Disordered" evidence="13">
    <location>
        <begin position="34"/>
        <end position="53"/>
    </location>
</feature>
<keyword evidence="17" id="KW-1185">Reference proteome</keyword>
<sequence>MIPRRLALAAVASSSGPKSAINGLRSTPAWHWTASRSASSTATTTNQQNPDTMAAARQHSYAHTLQLPQTAFGMRPDQRLRPTYLKRTTDDLYQWQAAQTDRDPFILHDGPPYANGDVHTGHALNKILKDVINRHQLLEGRTVHYVPGFDCHGMPIEHKALQEAAKEAKKLKLPPPKLTPLEVRARARALATATVATQTAAFKGFAVMGDWDRPYLTMAPEYVTRQLKVFEKMVERGLIYRQNKPVYFSPSTQTALAEAELEYEEHTSTSVYVKMPFLTGPTDSTPVSALIWTTTPWTLPANQAIAVHADLEYAVIAAVSGEHWLVGVDRLADLPFLRTDDGEPAYTVVRTMQGRNLVGWTYRAPFKSEPCPVVAADYVTADSGTGLVHTAPGHGMDDYLTGLKHGLAVFSPVDDYGKFTSETLPELVGKPVLGDGTTAVLDLLTTQNVLVYQHKYVHKYPYDWRSKKPVIQRATPQWFAAIDAIKTEATSAVNAIAMVPETGRTRLRRYVADRSEWCISRQRAWGVPIPVVYHAESGEPFMTPQSVAHIAQVLEANGGADAWWTLPDEAFVLPEMRAKGPWKKGADTMDVWFDSGTSWTLLGSDTVADVYFEGSDQHRGWFQSALLTSIATRGHAPYKKIITHGFLVDEKKQKMSKSIGNVVAPDTIINGGSDKKAAPGYGVDGLRLWVAMAEYTRDIALGKQVLASAGEAARKIRNTCRYLLGNLHGVDASVLTLPAEGLTPLDRYVLHELGGMSRVVQAAYRSHAYYKAVQAINVFTNNVLSAVYFEALKDRLYADAPASPSRRAAQSVLANTLVHYTQAIAPILPLMVEEIYDHGRHVLTAPRADKTEADGYFVARKWEDVPAAWDQPALADDFAKLITVRNAANQLLEQLRLRKLIKTNQEAELTLSTADPTFRAFLEPYAATLQSLVVSSHVCVTETPDADAKYGSTPDHVEAGLPARLTLTARRARAHKCPRCWNYWSAAEGALCARCTAAVGGGQ</sequence>
<dbReference type="CDD" id="cd07960">
    <property type="entry name" value="Anticodon_Ia_Ile_BEm"/>
    <property type="match status" value="1"/>
</dbReference>
<organism evidence="16 17">
    <name type="scientific">Allomyces macrogynus (strain ATCC 38327)</name>
    <name type="common">Allomyces javanicus var. macrogynus</name>
    <dbReference type="NCBI Taxonomy" id="578462"/>
    <lineage>
        <taxon>Eukaryota</taxon>
        <taxon>Fungi</taxon>
        <taxon>Fungi incertae sedis</taxon>
        <taxon>Blastocladiomycota</taxon>
        <taxon>Blastocladiomycetes</taxon>
        <taxon>Blastocladiales</taxon>
        <taxon>Blastocladiaceae</taxon>
        <taxon>Allomyces</taxon>
    </lineage>
</organism>
<proteinExistence type="inferred from homology"/>
<evidence type="ECO:0000256" key="12">
    <source>
        <dbReference type="ARBA" id="ARBA00068280"/>
    </source>
</evidence>
<evidence type="ECO:0000256" key="6">
    <source>
        <dbReference type="ARBA" id="ARBA00022741"/>
    </source>
</evidence>
<dbReference type="InterPro" id="IPR033708">
    <property type="entry name" value="Anticodon_Ile_BEm"/>
</dbReference>
<dbReference type="InterPro" id="IPR023585">
    <property type="entry name" value="Ile-tRNA-ligase_type1"/>
</dbReference>
<dbReference type="Gene3D" id="1.10.730.20">
    <property type="match status" value="1"/>
</dbReference>
<protein>
    <recommendedName>
        <fullName evidence="12">Isoleucine--tRNA ligase, mitochondrial</fullName>
        <ecNumber evidence="4">6.1.1.5</ecNumber>
    </recommendedName>
    <alternativeName>
        <fullName evidence="10">Isoleucyl-tRNA synthetase</fullName>
    </alternativeName>
</protein>
<dbReference type="GO" id="GO:0032543">
    <property type="term" value="P:mitochondrial translation"/>
    <property type="evidence" value="ECO:0007669"/>
    <property type="project" value="EnsemblFungi"/>
</dbReference>
<comment type="similarity">
    <text evidence="3">Belongs to the class-I aminoacyl-tRNA synthetase family.</text>
</comment>
<dbReference type="Pfam" id="PF00133">
    <property type="entry name" value="tRNA-synt_1"/>
    <property type="match status" value="1"/>
</dbReference>
<evidence type="ECO:0000313" key="17">
    <source>
        <dbReference type="Proteomes" id="UP000054350"/>
    </source>
</evidence>
<dbReference type="EC" id="6.1.1.5" evidence="4"/>
<evidence type="ECO:0000256" key="4">
    <source>
        <dbReference type="ARBA" id="ARBA00013165"/>
    </source>
</evidence>
<dbReference type="STRING" id="578462.A0A0L0T791"/>
<dbReference type="NCBIfam" id="TIGR00392">
    <property type="entry name" value="ileS"/>
    <property type="match status" value="1"/>
</dbReference>
<dbReference type="Pfam" id="PF08264">
    <property type="entry name" value="Anticodon_1"/>
    <property type="match status" value="1"/>
</dbReference>
<dbReference type="InterPro" id="IPR013155">
    <property type="entry name" value="M/V/L/I-tRNA-synth_anticd-bd"/>
</dbReference>
<dbReference type="FunFam" id="3.40.50.620:FF:000111">
    <property type="entry name" value="Mitochondrial isoleucyl-tRNA synthetase"/>
    <property type="match status" value="1"/>
</dbReference>
<evidence type="ECO:0000256" key="11">
    <source>
        <dbReference type="ARBA" id="ARBA00048359"/>
    </source>
</evidence>
<dbReference type="SUPFAM" id="SSF50677">
    <property type="entry name" value="ValRS/IleRS/LeuRS editing domain"/>
    <property type="match status" value="1"/>
</dbReference>
<keyword evidence="7" id="KW-0067">ATP-binding</keyword>
<evidence type="ECO:0000256" key="3">
    <source>
        <dbReference type="ARBA" id="ARBA00005594"/>
    </source>
</evidence>
<feature type="domain" description="Aminoacyl-tRNA synthetase class Ia" evidence="14">
    <location>
        <begin position="89"/>
        <end position="701"/>
    </location>
</feature>
<keyword evidence="5 16" id="KW-0436">Ligase</keyword>
<dbReference type="PRINTS" id="PR00984">
    <property type="entry name" value="TRNASYNTHILE"/>
</dbReference>
<dbReference type="SUPFAM" id="SSF52374">
    <property type="entry name" value="Nucleotidylyl transferase"/>
    <property type="match status" value="1"/>
</dbReference>
<gene>
    <name evidence="16" type="ORF">AMAG_15356</name>
</gene>
<dbReference type="PANTHER" id="PTHR42765">
    <property type="entry name" value="SOLEUCYL-TRNA SYNTHETASE"/>
    <property type="match status" value="1"/>
</dbReference>